<keyword evidence="2" id="KW-1133">Transmembrane helix</keyword>
<name>A0ABR1VD97_9PEZI</name>
<evidence type="ECO:0000313" key="3">
    <source>
        <dbReference type="EMBL" id="KAK8068827.1"/>
    </source>
</evidence>
<feature type="compositionally biased region" description="Polar residues" evidence="1">
    <location>
        <begin position="286"/>
        <end position="298"/>
    </location>
</feature>
<sequence length="316" mass="33683">MSPGIGLILTSTRSGSRANPDAEGAVPCCEATHTCLSNKLCWDTEQNHILRGGCTDRAFKDPACPHLCEGDAQGGGLAYLRQCNGRFDEWTCTDNLDVTNCAVPFAVDPGVVEDYRAGNVSNVIYANANTTRRAAGPESMPPANRDDDVQQIKLQVGLGAGLGVGLPLLIALAVSLWFLRRAQQELRQLKGDQPSSSDKAASAGTHHGVEQANNRHWGPTPANTGEASSSLRPVYPPSQYAQASSQQQQPVLVSYQPLYQPSSPKQTMLSPQEMEGGGQMLRQEADSSTAQPPVSAVQTPARLYAKPAQPYLRGGS</sequence>
<accession>A0ABR1VD97</accession>
<proteinExistence type="predicted"/>
<evidence type="ECO:0000256" key="2">
    <source>
        <dbReference type="SAM" id="Phobius"/>
    </source>
</evidence>
<comment type="caution">
    <text evidence="3">The sequence shown here is derived from an EMBL/GenBank/DDBJ whole genome shotgun (WGS) entry which is preliminary data.</text>
</comment>
<feature type="transmembrane region" description="Helical" evidence="2">
    <location>
        <begin position="156"/>
        <end position="179"/>
    </location>
</feature>
<keyword evidence="4" id="KW-1185">Reference proteome</keyword>
<feature type="compositionally biased region" description="Low complexity" evidence="1">
    <location>
        <begin position="237"/>
        <end position="258"/>
    </location>
</feature>
<feature type="compositionally biased region" description="Polar residues" evidence="1">
    <location>
        <begin position="221"/>
        <end position="231"/>
    </location>
</feature>
<protein>
    <submittedName>
        <fullName evidence="3">Uncharacterized protein</fullName>
    </submittedName>
</protein>
<feature type="compositionally biased region" description="Polar residues" evidence="1">
    <location>
        <begin position="259"/>
        <end position="270"/>
    </location>
</feature>
<dbReference type="EMBL" id="JAQQWL010000006">
    <property type="protein sequence ID" value="KAK8068827.1"/>
    <property type="molecule type" value="Genomic_DNA"/>
</dbReference>
<gene>
    <name evidence="3" type="ORF">PG994_005443</name>
</gene>
<dbReference type="Proteomes" id="UP001480595">
    <property type="component" value="Unassembled WGS sequence"/>
</dbReference>
<feature type="region of interest" description="Disordered" evidence="1">
    <location>
        <begin position="189"/>
        <end position="316"/>
    </location>
</feature>
<keyword evidence="2" id="KW-0472">Membrane</keyword>
<dbReference type="RefSeq" id="XP_066716121.1">
    <property type="nucleotide sequence ID" value="XM_066856852.1"/>
</dbReference>
<reference evidence="3 4" key="1">
    <citation type="submission" date="2023-01" db="EMBL/GenBank/DDBJ databases">
        <title>Analysis of 21 Apiospora genomes using comparative genomics revels a genus with tremendous synthesis potential of carbohydrate active enzymes and secondary metabolites.</title>
        <authorList>
            <person name="Sorensen T."/>
        </authorList>
    </citation>
    <scope>NUCLEOTIDE SEQUENCE [LARGE SCALE GENOMIC DNA]</scope>
    <source>
        <strain evidence="3 4">CBS 135458</strain>
    </source>
</reference>
<evidence type="ECO:0000256" key="1">
    <source>
        <dbReference type="SAM" id="MobiDB-lite"/>
    </source>
</evidence>
<keyword evidence="2" id="KW-0812">Transmembrane</keyword>
<dbReference type="GeneID" id="92089915"/>
<organism evidence="3 4">
    <name type="scientific">Apiospora phragmitis</name>
    <dbReference type="NCBI Taxonomy" id="2905665"/>
    <lineage>
        <taxon>Eukaryota</taxon>
        <taxon>Fungi</taxon>
        <taxon>Dikarya</taxon>
        <taxon>Ascomycota</taxon>
        <taxon>Pezizomycotina</taxon>
        <taxon>Sordariomycetes</taxon>
        <taxon>Xylariomycetidae</taxon>
        <taxon>Amphisphaeriales</taxon>
        <taxon>Apiosporaceae</taxon>
        <taxon>Apiospora</taxon>
    </lineage>
</organism>
<evidence type="ECO:0000313" key="4">
    <source>
        <dbReference type="Proteomes" id="UP001480595"/>
    </source>
</evidence>